<dbReference type="GO" id="GO:0003677">
    <property type="term" value="F:DNA binding"/>
    <property type="evidence" value="ECO:0007669"/>
    <property type="project" value="UniProtKB-KW"/>
</dbReference>
<dbReference type="Gene3D" id="3.90.1150.10">
    <property type="entry name" value="Aspartate Aminotransferase, domain 1"/>
    <property type="match status" value="1"/>
</dbReference>
<dbReference type="GO" id="GO:0030170">
    <property type="term" value="F:pyridoxal phosphate binding"/>
    <property type="evidence" value="ECO:0007669"/>
    <property type="project" value="InterPro"/>
</dbReference>
<dbReference type="InterPro" id="IPR015421">
    <property type="entry name" value="PyrdxlP-dep_Trfase_major"/>
</dbReference>
<evidence type="ECO:0000256" key="4">
    <source>
        <dbReference type="ARBA" id="ARBA00023125"/>
    </source>
</evidence>
<dbReference type="InterPro" id="IPR036390">
    <property type="entry name" value="WH_DNA-bd_sf"/>
</dbReference>
<dbReference type="AlphaFoldDB" id="A0A553H515"/>
<dbReference type="CDD" id="cd07377">
    <property type="entry name" value="WHTH_GntR"/>
    <property type="match status" value="1"/>
</dbReference>
<dbReference type="OrthoDB" id="9802328at2"/>
<keyword evidence="7" id="KW-0808">Transferase</keyword>
<dbReference type="Gene3D" id="1.10.10.10">
    <property type="entry name" value="Winged helix-like DNA-binding domain superfamily/Winged helix DNA-binding domain"/>
    <property type="match status" value="1"/>
</dbReference>
<dbReference type="Gene3D" id="3.40.640.10">
    <property type="entry name" value="Type I PLP-dependent aspartate aminotransferase-like (Major domain)"/>
    <property type="match status" value="1"/>
</dbReference>
<evidence type="ECO:0000256" key="1">
    <source>
        <dbReference type="ARBA" id="ARBA00005384"/>
    </source>
</evidence>
<evidence type="ECO:0000256" key="3">
    <source>
        <dbReference type="ARBA" id="ARBA00023015"/>
    </source>
</evidence>
<dbReference type="GO" id="GO:0003700">
    <property type="term" value="F:DNA-binding transcription factor activity"/>
    <property type="evidence" value="ECO:0007669"/>
    <property type="project" value="InterPro"/>
</dbReference>
<dbReference type="PROSITE" id="PS50949">
    <property type="entry name" value="HTH_GNTR"/>
    <property type="match status" value="1"/>
</dbReference>
<dbReference type="InterPro" id="IPR036388">
    <property type="entry name" value="WH-like_DNA-bd_sf"/>
</dbReference>
<keyword evidence="3" id="KW-0805">Transcription regulation</keyword>
<sequence length="468" mass="51374">MTSTPPPLPADLPVTLTAQVMDEVRRRIASRQLTSGTRLPSIRALADALKVSKSTVVEAYDRLAAEGAILARRGSGFYVAQPAAPLSLEAVGPRLDREVDPLWVSRQALESADGLLKPGCGWLPADWLPHESLRRALRSLARAEPAELGDYEAPQGMLPLRQLLARRLAEQNIDAGPEQILLMDSGTQALDLLCRFLLEPGDCVLVDDPCYFNFHALLRAHRAKVVAVPYTPGGPDLARFEHALETHRPRLYLTNSALHNPTGATLSPVVAHRVLKLAEQYALTIVEDNIFADFEPEPSPRLAAFDGLERVVHVGSFSKTLSAATRCGYLAVRRDWHEPLLDLKVATSFGSSRLSAGLVHRMLKDGSYRRHVEGLRQRLARTLPPVAARLKEQGITPWAMPRAGIFLWCHLPDGVDAVSLAREALTHEVVLAPGNVFSLSGNASGFMRFNIAQSTDPRLYEVLRRLLG</sequence>
<evidence type="ECO:0000259" key="6">
    <source>
        <dbReference type="PROSITE" id="PS50949"/>
    </source>
</evidence>
<keyword evidence="8" id="KW-1185">Reference proteome</keyword>
<keyword evidence="2" id="KW-0663">Pyridoxal phosphate</keyword>
<dbReference type="GO" id="GO:0008483">
    <property type="term" value="F:transaminase activity"/>
    <property type="evidence" value="ECO:0007669"/>
    <property type="project" value="UniProtKB-KW"/>
</dbReference>
<keyword evidence="4" id="KW-0238">DNA-binding</keyword>
<dbReference type="RefSeq" id="WP_143486541.1">
    <property type="nucleotide sequence ID" value="NZ_VJOY01000001.1"/>
</dbReference>
<dbReference type="InterPro" id="IPR000524">
    <property type="entry name" value="Tscrpt_reg_HTH_GntR"/>
</dbReference>
<dbReference type="Pfam" id="PF00392">
    <property type="entry name" value="GntR"/>
    <property type="match status" value="1"/>
</dbReference>
<name>A0A553H515_9PSED</name>
<gene>
    <name evidence="7" type="ORF">FM069_01875</name>
</gene>
<dbReference type="SUPFAM" id="SSF53383">
    <property type="entry name" value="PLP-dependent transferases"/>
    <property type="match status" value="1"/>
</dbReference>
<feature type="domain" description="HTH gntR-type" evidence="6">
    <location>
        <begin position="14"/>
        <end position="82"/>
    </location>
</feature>
<keyword evidence="7" id="KW-0032">Aminotransferase</keyword>
<organism evidence="7 8">
    <name type="scientific">Pseudomonas mangiferae</name>
    <dbReference type="NCBI Taxonomy" id="2593654"/>
    <lineage>
        <taxon>Bacteria</taxon>
        <taxon>Pseudomonadati</taxon>
        <taxon>Pseudomonadota</taxon>
        <taxon>Gammaproteobacteria</taxon>
        <taxon>Pseudomonadales</taxon>
        <taxon>Pseudomonadaceae</taxon>
        <taxon>Pseudomonas</taxon>
    </lineage>
</organism>
<dbReference type="InterPro" id="IPR015424">
    <property type="entry name" value="PyrdxlP-dep_Trfase"/>
</dbReference>
<dbReference type="InterPro" id="IPR015422">
    <property type="entry name" value="PyrdxlP-dep_Trfase_small"/>
</dbReference>
<comment type="similarity">
    <text evidence="1">In the C-terminal section; belongs to the class-I pyridoxal-phosphate-dependent aminotransferase family.</text>
</comment>
<proteinExistence type="inferred from homology"/>
<dbReference type="SMART" id="SM00345">
    <property type="entry name" value="HTH_GNTR"/>
    <property type="match status" value="1"/>
</dbReference>
<comment type="caution">
    <text evidence="7">The sequence shown here is derived from an EMBL/GenBank/DDBJ whole genome shotgun (WGS) entry which is preliminary data.</text>
</comment>
<evidence type="ECO:0000256" key="5">
    <source>
        <dbReference type="ARBA" id="ARBA00023163"/>
    </source>
</evidence>
<reference evidence="7 8" key="1">
    <citation type="submission" date="2019-07" db="EMBL/GenBank/DDBJ databases">
        <title>Pseudomonas mangiferae sp. nov., isolated from bark of mango tree in Thailand.</title>
        <authorList>
            <person name="Srisuk N."/>
            <person name="Anurat P."/>
        </authorList>
    </citation>
    <scope>NUCLEOTIDE SEQUENCE [LARGE SCALE GENOMIC DNA]</scope>
    <source>
        <strain evidence="7 8">DMKU_BBB3-04</strain>
    </source>
</reference>
<evidence type="ECO:0000256" key="2">
    <source>
        <dbReference type="ARBA" id="ARBA00022898"/>
    </source>
</evidence>
<dbReference type="CDD" id="cd00609">
    <property type="entry name" value="AAT_like"/>
    <property type="match status" value="1"/>
</dbReference>
<dbReference type="PANTHER" id="PTHR46577:SF2">
    <property type="entry name" value="TRANSCRIPTIONAL REGULATORY PROTEIN"/>
    <property type="match status" value="1"/>
</dbReference>
<dbReference type="Pfam" id="PF00155">
    <property type="entry name" value="Aminotran_1_2"/>
    <property type="match status" value="1"/>
</dbReference>
<dbReference type="InterPro" id="IPR004839">
    <property type="entry name" value="Aminotransferase_I/II_large"/>
</dbReference>
<dbReference type="PANTHER" id="PTHR46577">
    <property type="entry name" value="HTH-TYPE TRANSCRIPTIONAL REGULATORY PROTEIN GABR"/>
    <property type="match status" value="1"/>
</dbReference>
<accession>A0A553H515</accession>
<dbReference type="EMBL" id="VJOY01000001">
    <property type="protein sequence ID" value="TRX76794.1"/>
    <property type="molecule type" value="Genomic_DNA"/>
</dbReference>
<dbReference type="Proteomes" id="UP000315235">
    <property type="component" value="Unassembled WGS sequence"/>
</dbReference>
<dbReference type="InterPro" id="IPR051446">
    <property type="entry name" value="HTH_trans_reg/aminotransferase"/>
</dbReference>
<keyword evidence="5" id="KW-0804">Transcription</keyword>
<protein>
    <submittedName>
        <fullName evidence="7">PLP-dependent aminotransferase family protein</fullName>
    </submittedName>
</protein>
<dbReference type="SUPFAM" id="SSF46785">
    <property type="entry name" value="Winged helix' DNA-binding domain"/>
    <property type="match status" value="1"/>
</dbReference>
<evidence type="ECO:0000313" key="8">
    <source>
        <dbReference type="Proteomes" id="UP000315235"/>
    </source>
</evidence>
<evidence type="ECO:0000313" key="7">
    <source>
        <dbReference type="EMBL" id="TRX76794.1"/>
    </source>
</evidence>